<comment type="catalytic activity">
    <reaction evidence="15">
        <text>L-homoserine + NAD(+) = L-aspartate 4-semialdehyde + NADH + H(+)</text>
        <dbReference type="Rhea" id="RHEA:15757"/>
        <dbReference type="ChEBI" id="CHEBI:15378"/>
        <dbReference type="ChEBI" id="CHEBI:57476"/>
        <dbReference type="ChEBI" id="CHEBI:57540"/>
        <dbReference type="ChEBI" id="CHEBI:57945"/>
        <dbReference type="ChEBI" id="CHEBI:537519"/>
        <dbReference type="EC" id="1.1.1.3"/>
    </reaction>
    <physiologicalReaction direction="right-to-left" evidence="15">
        <dbReference type="Rhea" id="RHEA:15759"/>
    </physiologicalReaction>
</comment>
<feature type="binding site" evidence="17">
    <location>
        <begin position="60"/>
        <end position="67"/>
    </location>
    <ligand>
        <name>NADP(+)</name>
        <dbReference type="ChEBI" id="CHEBI:58349"/>
    </ligand>
</feature>
<dbReference type="EC" id="1.1.1.3" evidence="5 18"/>
<dbReference type="PIRSF" id="PIRSF000098">
    <property type="entry name" value="Homoser_dehydrog"/>
    <property type="match status" value="1"/>
</dbReference>
<dbReference type="Gene3D" id="3.30.70.260">
    <property type="match status" value="1"/>
</dbReference>
<dbReference type="Proteomes" id="UP000278981">
    <property type="component" value="Unassembled WGS sequence"/>
</dbReference>
<feature type="binding site" evidence="17">
    <location>
        <position position="240"/>
    </location>
    <ligand>
        <name>L-homoserine</name>
        <dbReference type="ChEBI" id="CHEBI:57476"/>
    </ligand>
</feature>
<feature type="binding site" evidence="17">
    <location>
        <position position="155"/>
    </location>
    <ligand>
        <name>NADPH</name>
        <dbReference type="ChEBI" id="CHEBI:57783"/>
    </ligand>
</feature>
<dbReference type="SUPFAM" id="SSF55347">
    <property type="entry name" value="Glyceraldehyde-3-phosphate dehydrogenase-like, C-terminal domain"/>
    <property type="match status" value="1"/>
</dbReference>
<organism evidence="21 22">
    <name type="scientific">Micromonospora ureilytica</name>
    <dbReference type="NCBI Taxonomy" id="709868"/>
    <lineage>
        <taxon>Bacteria</taxon>
        <taxon>Bacillati</taxon>
        <taxon>Actinomycetota</taxon>
        <taxon>Actinomycetes</taxon>
        <taxon>Micromonosporales</taxon>
        <taxon>Micromonosporaceae</taxon>
        <taxon>Micromonospora</taxon>
    </lineage>
</organism>
<dbReference type="AlphaFoldDB" id="A0A3N9Y5T9"/>
<dbReference type="GO" id="GO:0009086">
    <property type="term" value="P:methionine biosynthetic process"/>
    <property type="evidence" value="ECO:0007669"/>
    <property type="project" value="UniProtKB-KW"/>
</dbReference>
<evidence type="ECO:0000256" key="6">
    <source>
        <dbReference type="ARBA" id="ARBA00013376"/>
    </source>
</evidence>
<evidence type="ECO:0000256" key="9">
    <source>
        <dbReference type="ARBA" id="ARBA00022857"/>
    </source>
</evidence>
<dbReference type="PROSITE" id="PS51671">
    <property type="entry name" value="ACT"/>
    <property type="match status" value="1"/>
</dbReference>
<comment type="function">
    <text evidence="13">Catalyzes the conversion of L-aspartate-beta-semialdehyde (L-Asa) to L-homoserine (L-Hse), the third step in the biosynthesis of threonine and methionine from aspartate.</text>
</comment>
<evidence type="ECO:0000256" key="2">
    <source>
        <dbReference type="ARBA" id="ARBA00005056"/>
    </source>
</evidence>
<comment type="similarity">
    <text evidence="4 19">Belongs to the homoserine dehydrogenase family.</text>
</comment>
<evidence type="ECO:0000256" key="10">
    <source>
        <dbReference type="ARBA" id="ARBA00023002"/>
    </source>
</evidence>
<evidence type="ECO:0000256" key="13">
    <source>
        <dbReference type="ARBA" id="ARBA00044930"/>
    </source>
</evidence>
<dbReference type="PROSITE" id="PS01042">
    <property type="entry name" value="HOMOSER_DHGENASE"/>
    <property type="match status" value="1"/>
</dbReference>
<evidence type="ECO:0000256" key="16">
    <source>
        <dbReference type="PIRSR" id="PIRSR000098-1"/>
    </source>
</evidence>
<keyword evidence="11" id="KW-0915">Sodium</keyword>
<sequence>MTKMIWATPTGPRQPSSSRAGNFLFLAGFTIQDDAAERRWPNDAGVYAPAMDRPVNVGMLGCGNVGAAFAEFLLDRAPDIQEISGIDLILKRIAVRDAGKKRSGLLAPLITDDVRAITDADDIDVVVEVMSGIEPAHAYVLAALRAGKSVVTANKELIAKHGPELYEAADASGVDLFFETAAVASVPILRVLRESFLGEDITSVLGIVNGTSNYMLTRMSEEGLGYSEALRQAQEEGYAEPDPTNDVTGADSASKLAILASLAFKRAIAVDDVEREGIDKLERDDFDIAARFGYVIKSIAKAEVFGGAGSGEREIGVQVFPALVDKNHPLANVRHTYNAVFLKGCAAGDQMFYGHGAGRLPSASALLGDLVTAADHLRRGTHRRVPLGSSAVLRPTERLAHPHYLKLEVTDAPGVLSEVSGVLGRHQVSIRSITQEDRASKARVVFITHRAEEGAMRQAVAELRSLDSVLGVGGMLRIVEA</sequence>
<comment type="cofactor">
    <cofactor evidence="1">
        <name>a metal cation</name>
        <dbReference type="ChEBI" id="CHEBI:25213"/>
    </cofactor>
</comment>
<dbReference type="InterPro" id="IPR045865">
    <property type="entry name" value="ACT-like_dom_sf"/>
</dbReference>
<dbReference type="EMBL" id="QDGB01000280">
    <property type="protein sequence ID" value="RQX15293.1"/>
    <property type="molecule type" value="Genomic_DNA"/>
</dbReference>
<dbReference type="InterPro" id="IPR005106">
    <property type="entry name" value="Asp/hSer_DH_NAD-bd"/>
</dbReference>
<evidence type="ECO:0000256" key="14">
    <source>
        <dbReference type="ARBA" id="ARBA00048841"/>
    </source>
</evidence>
<comment type="pathway">
    <text evidence="2 18">Amino-acid biosynthesis; L-threonine biosynthesis; L-threonine from L-aspartate: step 3/5.</text>
</comment>
<dbReference type="Pfam" id="PF00742">
    <property type="entry name" value="Homoserine_dh"/>
    <property type="match status" value="1"/>
</dbReference>
<dbReference type="InterPro" id="IPR016204">
    <property type="entry name" value="HDH"/>
</dbReference>
<evidence type="ECO:0000256" key="11">
    <source>
        <dbReference type="ARBA" id="ARBA00023053"/>
    </source>
</evidence>
<dbReference type="CDD" id="cd04881">
    <property type="entry name" value="ACT_HSDH-Hom"/>
    <property type="match status" value="1"/>
</dbReference>
<dbReference type="Pfam" id="PF01842">
    <property type="entry name" value="ACT"/>
    <property type="match status" value="1"/>
</dbReference>
<evidence type="ECO:0000256" key="1">
    <source>
        <dbReference type="ARBA" id="ARBA00001920"/>
    </source>
</evidence>
<dbReference type="Pfam" id="PF03447">
    <property type="entry name" value="NAD_binding_3"/>
    <property type="match status" value="1"/>
</dbReference>
<dbReference type="UniPathway" id="UPA00050">
    <property type="reaction ID" value="UER00063"/>
</dbReference>
<dbReference type="InterPro" id="IPR019811">
    <property type="entry name" value="HDH_CS"/>
</dbReference>
<evidence type="ECO:0000256" key="18">
    <source>
        <dbReference type="RuleBase" id="RU000579"/>
    </source>
</evidence>
<evidence type="ECO:0000256" key="3">
    <source>
        <dbReference type="ARBA" id="ARBA00005062"/>
    </source>
</evidence>
<dbReference type="PANTHER" id="PTHR43331">
    <property type="entry name" value="HOMOSERINE DEHYDROGENASE"/>
    <property type="match status" value="1"/>
</dbReference>
<evidence type="ECO:0000256" key="17">
    <source>
        <dbReference type="PIRSR" id="PIRSR000098-2"/>
    </source>
</evidence>
<feature type="active site" description="Proton donor" evidence="16">
    <location>
        <position position="255"/>
    </location>
</feature>
<evidence type="ECO:0000256" key="4">
    <source>
        <dbReference type="ARBA" id="ARBA00006753"/>
    </source>
</evidence>
<dbReference type="SUPFAM" id="SSF55021">
    <property type="entry name" value="ACT-like"/>
    <property type="match status" value="1"/>
</dbReference>
<evidence type="ECO:0000313" key="21">
    <source>
        <dbReference type="EMBL" id="RQX15293.1"/>
    </source>
</evidence>
<reference evidence="21 22" key="1">
    <citation type="submission" date="2018-04" db="EMBL/GenBank/DDBJ databases">
        <title>Micromonosporas from Atacama Desert.</title>
        <authorList>
            <person name="Carro L."/>
            <person name="Klenk H.-P."/>
            <person name="Goodfellow M."/>
        </authorList>
    </citation>
    <scope>NUCLEOTIDE SEQUENCE [LARGE SCALE GENOMIC DNA]</scope>
    <source>
        <strain evidence="21 22">LB19</strain>
    </source>
</reference>
<name>A0A3N9Y5T9_9ACTN</name>
<comment type="catalytic activity">
    <reaction evidence="14">
        <text>L-homoserine + NADP(+) = L-aspartate 4-semialdehyde + NADPH + H(+)</text>
        <dbReference type="Rhea" id="RHEA:15761"/>
        <dbReference type="ChEBI" id="CHEBI:15378"/>
        <dbReference type="ChEBI" id="CHEBI:57476"/>
        <dbReference type="ChEBI" id="CHEBI:57783"/>
        <dbReference type="ChEBI" id="CHEBI:58349"/>
        <dbReference type="ChEBI" id="CHEBI:537519"/>
        <dbReference type="EC" id="1.1.1.3"/>
    </reaction>
    <physiologicalReaction direction="right-to-left" evidence="14">
        <dbReference type="Rhea" id="RHEA:15763"/>
    </physiologicalReaction>
</comment>
<evidence type="ECO:0000259" key="20">
    <source>
        <dbReference type="PROSITE" id="PS51671"/>
    </source>
</evidence>
<comment type="pathway">
    <text evidence="3 18">Amino-acid biosynthesis; L-methionine biosynthesis via de novo pathway; L-homoserine from L-aspartate: step 3/3.</text>
</comment>
<evidence type="ECO:0000256" key="12">
    <source>
        <dbReference type="ARBA" id="ARBA00023167"/>
    </source>
</evidence>
<gene>
    <name evidence="21" type="ORF">DDE19_19400</name>
</gene>
<evidence type="ECO:0000256" key="7">
    <source>
        <dbReference type="ARBA" id="ARBA00022605"/>
    </source>
</evidence>
<dbReference type="UniPathway" id="UPA00051">
    <property type="reaction ID" value="UER00465"/>
</dbReference>
<evidence type="ECO:0000256" key="5">
    <source>
        <dbReference type="ARBA" id="ARBA00013213"/>
    </source>
</evidence>
<keyword evidence="10 18" id="KW-0560">Oxidoreductase</keyword>
<dbReference type="SUPFAM" id="SSF51735">
    <property type="entry name" value="NAD(P)-binding Rossmann-fold domains"/>
    <property type="match status" value="1"/>
</dbReference>
<dbReference type="GO" id="GO:0050661">
    <property type="term" value="F:NADP binding"/>
    <property type="evidence" value="ECO:0007669"/>
    <property type="project" value="InterPro"/>
</dbReference>
<feature type="domain" description="ACT" evidence="20">
    <location>
        <begin position="404"/>
        <end position="477"/>
    </location>
</feature>
<keyword evidence="12 18" id="KW-0486">Methionine biosynthesis</keyword>
<keyword evidence="7 18" id="KW-0028">Amino-acid biosynthesis</keyword>
<proteinExistence type="inferred from homology"/>
<dbReference type="InterPro" id="IPR001342">
    <property type="entry name" value="HDH_cat"/>
</dbReference>
<evidence type="ECO:0000256" key="15">
    <source>
        <dbReference type="ARBA" id="ARBA00049031"/>
    </source>
</evidence>
<keyword evidence="9 17" id="KW-0521">NADP</keyword>
<dbReference type="FunFam" id="3.30.360.10:FF:000005">
    <property type="entry name" value="Homoserine dehydrogenase"/>
    <property type="match status" value="1"/>
</dbReference>
<comment type="caution">
    <text evidence="21">The sequence shown here is derived from an EMBL/GenBank/DDBJ whole genome shotgun (WGS) entry which is preliminary data.</text>
</comment>
<dbReference type="Gene3D" id="3.30.360.10">
    <property type="entry name" value="Dihydrodipicolinate Reductase, domain 2"/>
    <property type="match status" value="1"/>
</dbReference>
<dbReference type="Gene3D" id="3.40.50.720">
    <property type="entry name" value="NAD(P)-binding Rossmann-like Domain"/>
    <property type="match status" value="1"/>
</dbReference>
<dbReference type="InterPro" id="IPR002912">
    <property type="entry name" value="ACT_dom"/>
</dbReference>
<dbReference type="GO" id="GO:0004412">
    <property type="term" value="F:homoserine dehydrogenase activity"/>
    <property type="evidence" value="ECO:0007669"/>
    <property type="project" value="UniProtKB-EC"/>
</dbReference>
<protein>
    <recommendedName>
        <fullName evidence="6 18">Homoserine dehydrogenase</fullName>
        <ecNumber evidence="5 18">1.1.1.3</ecNumber>
    </recommendedName>
</protein>
<dbReference type="InterPro" id="IPR036291">
    <property type="entry name" value="NAD(P)-bd_dom_sf"/>
</dbReference>
<dbReference type="NCBIfam" id="NF004976">
    <property type="entry name" value="PRK06349.1"/>
    <property type="match status" value="1"/>
</dbReference>
<evidence type="ECO:0000313" key="22">
    <source>
        <dbReference type="Proteomes" id="UP000278981"/>
    </source>
</evidence>
<evidence type="ECO:0000256" key="19">
    <source>
        <dbReference type="RuleBase" id="RU004171"/>
    </source>
</evidence>
<keyword evidence="8 18" id="KW-0791">Threonine biosynthesis</keyword>
<accession>A0A3N9Y5T9</accession>
<evidence type="ECO:0000256" key="8">
    <source>
        <dbReference type="ARBA" id="ARBA00022697"/>
    </source>
</evidence>
<dbReference type="GO" id="GO:0009088">
    <property type="term" value="P:threonine biosynthetic process"/>
    <property type="evidence" value="ECO:0007669"/>
    <property type="project" value="UniProtKB-UniPathway"/>
</dbReference>
<dbReference type="PANTHER" id="PTHR43331:SF1">
    <property type="entry name" value="HOMOSERINE DEHYDROGENASE"/>
    <property type="match status" value="1"/>
</dbReference>